<name>A0A382Q8W5_9ZZZZ</name>
<dbReference type="EMBL" id="UINC01112824">
    <property type="protein sequence ID" value="SVC82029.1"/>
    <property type="molecule type" value="Genomic_DNA"/>
</dbReference>
<protein>
    <submittedName>
        <fullName evidence="2">Uncharacterized protein</fullName>
    </submittedName>
</protein>
<dbReference type="AlphaFoldDB" id="A0A382Q8W5"/>
<reference evidence="2" key="1">
    <citation type="submission" date="2018-05" db="EMBL/GenBank/DDBJ databases">
        <authorList>
            <person name="Lanie J.A."/>
            <person name="Ng W.-L."/>
            <person name="Kazmierczak K.M."/>
            <person name="Andrzejewski T.M."/>
            <person name="Davidsen T.M."/>
            <person name="Wayne K.J."/>
            <person name="Tettelin H."/>
            <person name="Glass J.I."/>
            <person name="Rusch D."/>
            <person name="Podicherti R."/>
            <person name="Tsui H.-C.T."/>
            <person name="Winkler M.E."/>
        </authorList>
    </citation>
    <scope>NUCLEOTIDE SEQUENCE</scope>
</reference>
<evidence type="ECO:0000313" key="2">
    <source>
        <dbReference type="EMBL" id="SVC82029.1"/>
    </source>
</evidence>
<evidence type="ECO:0000256" key="1">
    <source>
        <dbReference type="SAM" id="MobiDB-lite"/>
    </source>
</evidence>
<organism evidence="2">
    <name type="scientific">marine metagenome</name>
    <dbReference type="NCBI Taxonomy" id="408172"/>
    <lineage>
        <taxon>unclassified sequences</taxon>
        <taxon>metagenomes</taxon>
        <taxon>ecological metagenomes</taxon>
    </lineage>
</organism>
<feature type="compositionally biased region" description="Basic and acidic residues" evidence="1">
    <location>
        <begin position="1"/>
        <end position="10"/>
    </location>
</feature>
<feature type="non-terminal residue" evidence="2">
    <location>
        <position position="40"/>
    </location>
</feature>
<gene>
    <name evidence="2" type="ORF">METZ01_LOCUS334883</name>
</gene>
<proteinExistence type="predicted"/>
<feature type="region of interest" description="Disordered" evidence="1">
    <location>
        <begin position="1"/>
        <end position="40"/>
    </location>
</feature>
<accession>A0A382Q8W5</accession>
<feature type="non-terminal residue" evidence="2">
    <location>
        <position position="1"/>
    </location>
</feature>
<sequence>HPRGTCERQGKALRTGRNLARQALQVGQEESRRGGGQRAL</sequence>